<evidence type="ECO:0000256" key="9">
    <source>
        <dbReference type="SAM" id="Phobius"/>
    </source>
</evidence>
<keyword evidence="3" id="KW-1003">Cell membrane</keyword>
<feature type="transmembrane region" description="Helical" evidence="9">
    <location>
        <begin position="12"/>
        <end position="36"/>
    </location>
</feature>
<evidence type="ECO:0000313" key="12">
    <source>
        <dbReference type="Proteomes" id="UP000295504"/>
    </source>
</evidence>
<dbReference type="AlphaFoldDB" id="A0A4R2TYB7"/>
<organism evidence="11 12">
    <name type="scientific">Serpentinicella alkaliphila</name>
    <dbReference type="NCBI Taxonomy" id="1734049"/>
    <lineage>
        <taxon>Bacteria</taxon>
        <taxon>Bacillati</taxon>
        <taxon>Bacillota</taxon>
        <taxon>Clostridia</taxon>
        <taxon>Peptostreptococcales</taxon>
        <taxon>Natronincolaceae</taxon>
        <taxon>Serpentinicella</taxon>
    </lineage>
</organism>
<dbReference type="InterPro" id="IPR007387">
    <property type="entry name" value="TRAP_DctQ"/>
</dbReference>
<evidence type="ECO:0000256" key="2">
    <source>
        <dbReference type="ARBA" id="ARBA00022448"/>
    </source>
</evidence>
<protein>
    <submittedName>
        <fullName evidence="11">TRAP-type C4-dicarboxylate transport system permease small subunit</fullName>
    </submittedName>
</protein>
<evidence type="ECO:0000256" key="1">
    <source>
        <dbReference type="ARBA" id="ARBA00004429"/>
    </source>
</evidence>
<sequence length="165" mass="18936">MKKIIDGTEKLVSRVLIALLCTFVSIVIVQVVARYIFKSPLTWTEQTARYMFIWMIMLGIPVTFRKNMNAAFDLVTSRMDKKIVDFINIFNTLLITFFAGYYFFSSMHLVFRSTKTIAQGINIPINYVYTAQPICAVLLILYCLEKLVDDIKIVSAKRVVRKGGV</sequence>
<dbReference type="Proteomes" id="UP000295504">
    <property type="component" value="Unassembled WGS sequence"/>
</dbReference>
<evidence type="ECO:0000256" key="5">
    <source>
        <dbReference type="ARBA" id="ARBA00022692"/>
    </source>
</evidence>
<dbReference type="RefSeq" id="WP_165913578.1">
    <property type="nucleotide sequence ID" value="NZ_CP058648.1"/>
</dbReference>
<evidence type="ECO:0000256" key="7">
    <source>
        <dbReference type="ARBA" id="ARBA00023136"/>
    </source>
</evidence>
<comment type="caution">
    <text evidence="11">The sequence shown here is derived from an EMBL/GenBank/DDBJ whole genome shotgun (WGS) entry which is preliminary data.</text>
</comment>
<dbReference type="GO" id="GO:0005886">
    <property type="term" value="C:plasma membrane"/>
    <property type="evidence" value="ECO:0007669"/>
    <property type="project" value="UniProtKB-SubCell"/>
</dbReference>
<evidence type="ECO:0000313" key="11">
    <source>
        <dbReference type="EMBL" id="TCQ08087.1"/>
    </source>
</evidence>
<keyword evidence="12" id="KW-1185">Reference proteome</keyword>
<evidence type="ECO:0000256" key="4">
    <source>
        <dbReference type="ARBA" id="ARBA00022519"/>
    </source>
</evidence>
<comment type="subcellular location">
    <subcellularLocation>
        <location evidence="1">Cell inner membrane</location>
        <topology evidence="1">Multi-pass membrane protein</topology>
    </subcellularLocation>
</comment>
<feature type="transmembrane region" description="Helical" evidence="9">
    <location>
        <begin position="124"/>
        <end position="144"/>
    </location>
</feature>
<dbReference type="GO" id="GO:0015740">
    <property type="term" value="P:C4-dicarboxylate transport"/>
    <property type="evidence" value="ECO:0007669"/>
    <property type="project" value="TreeGrafter"/>
</dbReference>
<comment type="similarity">
    <text evidence="8">Belongs to the TRAP transporter small permease family.</text>
</comment>
<keyword evidence="5 9" id="KW-0812">Transmembrane</keyword>
<keyword evidence="2" id="KW-0813">Transport</keyword>
<feature type="transmembrane region" description="Helical" evidence="9">
    <location>
        <begin position="48"/>
        <end position="65"/>
    </location>
</feature>
<keyword evidence="6 9" id="KW-1133">Transmembrane helix</keyword>
<dbReference type="GO" id="GO:0022857">
    <property type="term" value="F:transmembrane transporter activity"/>
    <property type="evidence" value="ECO:0007669"/>
    <property type="project" value="TreeGrafter"/>
</dbReference>
<evidence type="ECO:0000256" key="8">
    <source>
        <dbReference type="ARBA" id="ARBA00038436"/>
    </source>
</evidence>
<dbReference type="PANTHER" id="PTHR35011:SF2">
    <property type="entry name" value="2,3-DIKETO-L-GULONATE TRAP TRANSPORTER SMALL PERMEASE PROTEIN YIAM"/>
    <property type="match status" value="1"/>
</dbReference>
<keyword evidence="7 9" id="KW-0472">Membrane</keyword>
<dbReference type="InterPro" id="IPR055348">
    <property type="entry name" value="DctQ"/>
</dbReference>
<evidence type="ECO:0000256" key="6">
    <source>
        <dbReference type="ARBA" id="ARBA00022989"/>
    </source>
</evidence>
<keyword evidence="4" id="KW-0997">Cell inner membrane</keyword>
<gene>
    <name evidence="11" type="ORF">EDD79_1001175</name>
</gene>
<feature type="domain" description="Tripartite ATP-independent periplasmic transporters DctQ component" evidence="10">
    <location>
        <begin position="24"/>
        <end position="151"/>
    </location>
</feature>
<evidence type="ECO:0000256" key="3">
    <source>
        <dbReference type="ARBA" id="ARBA00022475"/>
    </source>
</evidence>
<accession>A0A4R2TYB7</accession>
<dbReference type="PANTHER" id="PTHR35011">
    <property type="entry name" value="2,3-DIKETO-L-GULONATE TRAP TRANSPORTER SMALL PERMEASE PROTEIN YIAM"/>
    <property type="match status" value="1"/>
</dbReference>
<proteinExistence type="inferred from homology"/>
<evidence type="ECO:0000259" key="10">
    <source>
        <dbReference type="Pfam" id="PF04290"/>
    </source>
</evidence>
<reference evidence="11 12" key="1">
    <citation type="submission" date="2019-03" db="EMBL/GenBank/DDBJ databases">
        <title>Genomic Encyclopedia of Type Strains, Phase IV (KMG-IV): sequencing the most valuable type-strain genomes for metagenomic binning, comparative biology and taxonomic classification.</title>
        <authorList>
            <person name="Goeker M."/>
        </authorList>
    </citation>
    <scope>NUCLEOTIDE SEQUENCE [LARGE SCALE GENOMIC DNA]</scope>
    <source>
        <strain evidence="11 12">DSM 100013</strain>
    </source>
</reference>
<feature type="transmembrane region" description="Helical" evidence="9">
    <location>
        <begin position="86"/>
        <end position="104"/>
    </location>
</feature>
<name>A0A4R2TYB7_9FIRM</name>
<dbReference type="EMBL" id="SLYC01000001">
    <property type="protein sequence ID" value="TCQ08087.1"/>
    <property type="molecule type" value="Genomic_DNA"/>
</dbReference>
<dbReference type="Pfam" id="PF04290">
    <property type="entry name" value="DctQ"/>
    <property type="match status" value="1"/>
</dbReference>